<dbReference type="PANTHER" id="PTHR44936:SF10">
    <property type="entry name" value="SENSOR PROTEIN RSTB"/>
    <property type="match status" value="1"/>
</dbReference>
<name>A0A318JWS6_9NEIS</name>
<evidence type="ECO:0000256" key="1">
    <source>
        <dbReference type="ARBA" id="ARBA00000085"/>
    </source>
</evidence>
<organism evidence="9 10">
    <name type="scientific">Aquitalea magnusonii</name>
    <dbReference type="NCBI Taxonomy" id="332411"/>
    <lineage>
        <taxon>Bacteria</taxon>
        <taxon>Pseudomonadati</taxon>
        <taxon>Pseudomonadota</taxon>
        <taxon>Betaproteobacteria</taxon>
        <taxon>Neisseriales</taxon>
        <taxon>Chromobacteriaceae</taxon>
        <taxon>Aquitalea</taxon>
    </lineage>
</organism>
<keyword evidence="6" id="KW-0067">ATP-binding</keyword>
<sequence>MVCGIMSQSPSALRDAKVSAMLAQLFSSSSRLVADLPDAVRLIARLRWLMLAAGGLLLLLCALSGLALPWLLLLQALATLALFNAVLSQRLRQGSPALPLLRLGLLADLLALTECMAFSGGAANPLASLYLPPVLFAALLSPGLFAWGLSLLSMLAYAALFGWHLPWPLQGSDAAYAFSLHLVGMWLTFALSALLITSFVSWLARQLAAREAALAAARETQLRDEQLLAVGMQAAGAAHSLSTPINTLTLLVDDMLQQHAADANLQEDLQLMQAQLGSCAQALARLKQGIQQQDAAIPLFATLAQQLSGWRSLRPDVQLDWQAPAGADPRVRLDAAFWPAFFNLINNAAEAGGGALTVTASLLDGQLQLDIINREGCLSAQQLQRAGLAPLDSDKPAGMGLGVMLSHATLARLGGTLTLDNRAEGGVHACVRLPLSQEE</sequence>
<evidence type="ECO:0000256" key="2">
    <source>
        <dbReference type="ARBA" id="ARBA00012438"/>
    </source>
</evidence>
<dbReference type="GO" id="GO:0005524">
    <property type="term" value="F:ATP binding"/>
    <property type="evidence" value="ECO:0007669"/>
    <property type="project" value="UniProtKB-KW"/>
</dbReference>
<feature type="transmembrane region" description="Helical" evidence="7">
    <location>
        <begin position="134"/>
        <end position="163"/>
    </location>
</feature>
<feature type="domain" description="Histidine kinase/HSP90-like ATPase" evidence="8">
    <location>
        <begin position="341"/>
        <end position="436"/>
    </location>
</feature>
<dbReference type="SUPFAM" id="SSF55874">
    <property type="entry name" value="ATPase domain of HSP90 chaperone/DNA topoisomerase II/histidine kinase"/>
    <property type="match status" value="1"/>
</dbReference>
<evidence type="ECO:0000256" key="5">
    <source>
        <dbReference type="ARBA" id="ARBA00022777"/>
    </source>
</evidence>
<feature type="transmembrane region" description="Helical" evidence="7">
    <location>
        <begin position="48"/>
        <end position="66"/>
    </location>
</feature>
<keyword evidence="7" id="KW-1133">Transmembrane helix</keyword>
<protein>
    <recommendedName>
        <fullName evidence="2">histidine kinase</fullName>
        <ecNumber evidence="2">2.7.13.3</ecNumber>
    </recommendedName>
</protein>
<keyword evidence="10" id="KW-1185">Reference proteome</keyword>
<keyword evidence="7" id="KW-0472">Membrane</keyword>
<dbReference type="InterPro" id="IPR050980">
    <property type="entry name" value="2C_sensor_his_kinase"/>
</dbReference>
<keyword evidence="7" id="KW-0812">Transmembrane</keyword>
<feature type="transmembrane region" description="Helical" evidence="7">
    <location>
        <begin position="175"/>
        <end position="204"/>
    </location>
</feature>
<dbReference type="PANTHER" id="PTHR44936">
    <property type="entry name" value="SENSOR PROTEIN CREC"/>
    <property type="match status" value="1"/>
</dbReference>
<keyword evidence="5 9" id="KW-0418">Kinase</keyword>
<dbReference type="EC" id="2.7.13.3" evidence="2"/>
<dbReference type="GO" id="GO:0000155">
    <property type="term" value="F:phosphorelay sensor kinase activity"/>
    <property type="evidence" value="ECO:0007669"/>
    <property type="project" value="TreeGrafter"/>
</dbReference>
<dbReference type="EMBL" id="QJKC01000004">
    <property type="protein sequence ID" value="PXX49572.1"/>
    <property type="molecule type" value="Genomic_DNA"/>
</dbReference>
<evidence type="ECO:0000256" key="6">
    <source>
        <dbReference type="ARBA" id="ARBA00022840"/>
    </source>
</evidence>
<dbReference type="Gene3D" id="1.10.287.130">
    <property type="match status" value="1"/>
</dbReference>
<dbReference type="Proteomes" id="UP000248395">
    <property type="component" value="Unassembled WGS sequence"/>
</dbReference>
<evidence type="ECO:0000256" key="3">
    <source>
        <dbReference type="ARBA" id="ARBA00022679"/>
    </source>
</evidence>
<dbReference type="Pfam" id="PF02518">
    <property type="entry name" value="HATPase_c"/>
    <property type="match status" value="1"/>
</dbReference>
<evidence type="ECO:0000259" key="8">
    <source>
        <dbReference type="Pfam" id="PF02518"/>
    </source>
</evidence>
<accession>A0A318JWS6</accession>
<dbReference type="AlphaFoldDB" id="A0A318JWS6"/>
<keyword evidence="3" id="KW-0808">Transferase</keyword>
<gene>
    <name evidence="9" type="ORF">DFR38_104216</name>
</gene>
<comment type="catalytic activity">
    <reaction evidence="1">
        <text>ATP + protein L-histidine = ADP + protein N-phospho-L-histidine.</text>
        <dbReference type="EC" id="2.7.13.3"/>
    </reaction>
</comment>
<keyword evidence="4" id="KW-0547">Nucleotide-binding</keyword>
<evidence type="ECO:0000256" key="7">
    <source>
        <dbReference type="SAM" id="Phobius"/>
    </source>
</evidence>
<dbReference type="InterPro" id="IPR003594">
    <property type="entry name" value="HATPase_dom"/>
</dbReference>
<evidence type="ECO:0000313" key="9">
    <source>
        <dbReference type="EMBL" id="PXX49572.1"/>
    </source>
</evidence>
<dbReference type="GO" id="GO:0005886">
    <property type="term" value="C:plasma membrane"/>
    <property type="evidence" value="ECO:0007669"/>
    <property type="project" value="TreeGrafter"/>
</dbReference>
<evidence type="ECO:0000256" key="4">
    <source>
        <dbReference type="ARBA" id="ARBA00022741"/>
    </source>
</evidence>
<dbReference type="InterPro" id="IPR036890">
    <property type="entry name" value="HATPase_C_sf"/>
</dbReference>
<dbReference type="Gene3D" id="3.30.565.10">
    <property type="entry name" value="Histidine kinase-like ATPase, C-terminal domain"/>
    <property type="match status" value="1"/>
</dbReference>
<comment type="caution">
    <text evidence="9">The sequence shown here is derived from an EMBL/GenBank/DDBJ whole genome shotgun (WGS) entry which is preliminary data.</text>
</comment>
<reference evidence="9 10" key="1">
    <citation type="submission" date="2018-05" db="EMBL/GenBank/DDBJ databases">
        <title>Genomic Encyclopedia of Type Strains, Phase IV (KMG-IV): sequencing the most valuable type-strain genomes for metagenomic binning, comparative biology and taxonomic classification.</title>
        <authorList>
            <person name="Goeker M."/>
        </authorList>
    </citation>
    <scope>NUCLEOTIDE SEQUENCE [LARGE SCALE GENOMIC DNA]</scope>
    <source>
        <strain evidence="9 10">DSM 25134</strain>
    </source>
</reference>
<evidence type="ECO:0000313" key="10">
    <source>
        <dbReference type="Proteomes" id="UP000248395"/>
    </source>
</evidence>
<proteinExistence type="predicted"/>